<keyword evidence="3" id="KW-1133">Transmembrane helix</keyword>
<dbReference type="InterPro" id="IPR035892">
    <property type="entry name" value="C2_domain_sf"/>
</dbReference>
<dbReference type="GO" id="GO:0030276">
    <property type="term" value="F:clathrin binding"/>
    <property type="evidence" value="ECO:0007669"/>
    <property type="project" value="TreeGrafter"/>
</dbReference>
<dbReference type="GO" id="GO:0017156">
    <property type="term" value="P:calcium-ion regulated exocytosis"/>
    <property type="evidence" value="ECO:0007669"/>
    <property type="project" value="TreeGrafter"/>
</dbReference>
<evidence type="ECO:0000256" key="1">
    <source>
        <dbReference type="ARBA" id="ARBA00006996"/>
    </source>
</evidence>
<dbReference type="GO" id="GO:0005509">
    <property type="term" value="F:calcium ion binding"/>
    <property type="evidence" value="ECO:0007669"/>
    <property type="project" value="TreeGrafter"/>
</dbReference>
<dbReference type="CDD" id="cd00276">
    <property type="entry name" value="C2B_Synaptotagmin"/>
    <property type="match status" value="1"/>
</dbReference>
<dbReference type="SUPFAM" id="SSF49562">
    <property type="entry name" value="C2 domain (Calcium/lipid-binding domain, CaLB)"/>
    <property type="match status" value="2"/>
</dbReference>
<dbReference type="Pfam" id="PF00168">
    <property type="entry name" value="C2"/>
    <property type="match status" value="2"/>
</dbReference>
<dbReference type="EMBL" id="OV696691">
    <property type="protein sequence ID" value="CAH1267484.1"/>
    <property type="molecule type" value="Genomic_DNA"/>
</dbReference>
<dbReference type="PROSITE" id="PS50004">
    <property type="entry name" value="C2"/>
    <property type="match status" value="2"/>
</dbReference>
<dbReference type="SMART" id="SM00239">
    <property type="entry name" value="C2"/>
    <property type="match status" value="2"/>
</dbReference>
<evidence type="ECO:0000313" key="5">
    <source>
        <dbReference type="EMBL" id="CAH1267484.1"/>
    </source>
</evidence>
<feature type="compositionally biased region" description="Polar residues" evidence="2">
    <location>
        <begin position="254"/>
        <end position="279"/>
    </location>
</feature>
<dbReference type="GO" id="GO:0001786">
    <property type="term" value="F:phosphatidylserine binding"/>
    <property type="evidence" value="ECO:0007669"/>
    <property type="project" value="TreeGrafter"/>
</dbReference>
<sequence>MDETTTSPDVVPVELVVGVSTACLVFASLATIAVLWKIGALWCTAGCCDKASIKKWLAKWTGKAKHPSYSPIEDKAGSPGNGHVPSPSYVDPAITRRQSAIPMAMAEKVPLFTIPQQADRSPPHPPIMPDVLRGGYLQPPAVTQQHVGIHQLLASPMALAMMPVIPTSPQLKPRSLSMTNLDILGEDQEDVSRSRSGSFSESRISYNLSDNDDTSAPPSASPAPHKKVFLVGEDGHIITNPASPTVSRRESVEKSSPQLSPASPRLSQPTLQVTSPGGTSTPYLGQLNVILQCRRGQLSITVAQAVDLALPSSNQDDTSTCTVNPYVRGWIMPGHRDGFKTRHVMGTQSPLFNQTFVIDMSFEGMCNRVVELVVLSYEGELRRKFLGQANIVISKLDLSKEQNIWLQLRPPKKEKSEVGELLFSVCYMKTAKRLVFQILRAQELTRPAHLKGPRSTYVKVELYCDDMRKAKRKTQLCVTTTDDPHWEEHLYFDLSRMLPKLPNISCTVKLMEKQTMQRNITVGKVSLGWEFGTTELQHWSEVFCNAGTYVEQWHPLT</sequence>
<accession>A0A8K0A3P4</accession>
<evidence type="ECO:0000256" key="3">
    <source>
        <dbReference type="SAM" id="Phobius"/>
    </source>
</evidence>
<evidence type="ECO:0000313" key="6">
    <source>
        <dbReference type="Proteomes" id="UP000838412"/>
    </source>
</evidence>
<feature type="region of interest" description="Disordered" evidence="2">
    <location>
        <begin position="187"/>
        <end position="226"/>
    </location>
</feature>
<reference evidence="5" key="1">
    <citation type="submission" date="2022-01" db="EMBL/GenBank/DDBJ databases">
        <authorList>
            <person name="Braso-Vives M."/>
        </authorList>
    </citation>
    <scope>NUCLEOTIDE SEQUENCE</scope>
</reference>
<dbReference type="GO" id="GO:0005886">
    <property type="term" value="C:plasma membrane"/>
    <property type="evidence" value="ECO:0007669"/>
    <property type="project" value="TreeGrafter"/>
</dbReference>
<feature type="domain" description="C2" evidence="4">
    <location>
        <begin position="276"/>
        <end position="406"/>
    </location>
</feature>
<dbReference type="AlphaFoldDB" id="A0A8K0A3P4"/>
<feature type="compositionally biased region" description="Low complexity" evidence="2">
    <location>
        <begin position="194"/>
        <end position="205"/>
    </location>
</feature>
<keyword evidence="3" id="KW-0472">Membrane</keyword>
<feature type="region of interest" description="Disordered" evidence="2">
    <location>
        <begin position="238"/>
        <end position="279"/>
    </location>
</feature>
<dbReference type="PANTHER" id="PTHR10024">
    <property type="entry name" value="SYNAPTOTAGMIN"/>
    <property type="match status" value="1"/>
</dbReference>
<dbReference type="OrthoDB" id="9996376at2759"/>
<feature type="region of interest" description="Disordered" evidence="2">
    <location>
        <begin position="65"/>
        <end position="84"/>
    </location>
</feature>
<organism evidence="5 6">
    <name type="scientific">Branchiostoma lanceolatum</name>
    <name type="common">Common lancelet</name>
    <name type="synonym">Amphioxus lanceolatum</name>
    <dbReference type="NCBI Taxonomy" id="7740"/>
    <lineage>
        <taxon>Eukaryota</taxon>
        <taxon>Metazoa</taxon>
        <taxon>Chordata</taxon>
        <taxon>Cephalochordata</taxon>
        <taxon>Leptocardii</taxon>
        <taxon>Amphioxiformes</taxon>
        <taxon>Branchiostomatidae</taxon>
        <taxon>Branchiostoma</taxon>
    </lineage>
</organism>
<name>A0A8K0A3P4_BRALA</name>
<dbReference type="Proteomes" id="UP000838412">
    <property type="component" value="Chromosome 6"/>
</dbReference>
<proteinExistence type="inferred from homology"/>
<keyword evidence="6" id="KW-1185">Reference proteome</keyword>
<evidence type="ECO:0000259" key="4">
    <source>
        <dbReference type="PROSITE" id="PS50004"/>
    </source>
</evidence>
<keyword evidence="3" id="KW-0812">Transmembrane</keyword>
<gene>
    <name evidence="5" type="primary">SYT7</name>
    <name evidence="5" type="ORF">BLAG_LOCUS20829</name>
</gene>
<dbReference type="InterPro" id="IPR000008">
    <property type="entry name" value="C2_dom"/>
</dbReference>
<feature type="domain" description="C2" evidence="4">
    <location>
        <begin position="417"/>
        <end position="554"/>
    </location>
</feature>
<dbReference type="Gene3D" id="2.60.40.150">
    <property type="entry name" value="C2 domain"/>
    <property type="match status" value="2"/>
</dbReference>
<protein>
    <submittedName>
        <fullName evidence="5">SYT7 protein</fullName>
    </submittedName>
</protein>
<evidence type="ECO:0000256" key="2">
    <source>
        <dbReference type="SAM" id="MobiDB-lite"/>
    </source>
</evidence>
<comment type="similarity">
    <text evidence="1">Belongs to the synaptotagmin family.</text>
</comment>
<dbReference type="GO" id="GO:0000149">
    <property type="term" value="F:SNARE binding"/>
    <property type="evidence" value="ECO:0007669"/>
    <property type="project" value="TreeGrafter"/>
</dbReference>
<feature type="transmembrane region" description="Helical" evidence="3">
    <location>
        <begin position="15"/>
        <end position="36"/>
    </location>
</feature>
<dbReference type="GO" id="GO:0070382">
    <property type="term" value="C:exocytic vesicle"/>
    <property type="evidence" value="ECO:0007669"/>
    <property type="project" value="TreeGrafter"/>
</dbReference>
<dbReference type="GO" id="GO:0005544">
    <property type="term" value="F:calcium-dependent phospholipid binding"/>
    <property type="evidence" value="ECO:0007669"/>
    <property type="project" value="TreeGrafter"/>
</dbReference>
<dbReference type="PANTHER" id="PTHR10024:SF374">
    <property type="entry name" value="C2 DOMAIN-CONTAINING PROTEIN"/>
    <property type="match status" value="1"/>
</dbReference>